<keyword evidence="2" id="KW-1185">Reference proteome</keyword>
<dbReference type="Gene3D" id="3.40.50.1820">
    <property type="entry name" value="alpha/beta hydrolase"/>
    <property type="match status" value="1"/>
</dbReference>
<gene>
    <name evidence="1" type="ORF">SPSIL_053690</name>
</gene>
<dbReference type="InterPro" id="IPR029058">
    <property type="entry name" value="AB_hydrolase_fold"/>
</dbReference>
<evidence type="ECO:0000313" key="2">
    <source>
        <dbReference type="Proteomes" id="UP000216752"/>
    </source>
</evidence>
<evidence type="ECO:0000313" key="1">
    <source>
        <dbReference type="EMBL" id="XFO69139.1"/>
    </source>
</evidence>
<name>A0ABZ3ITZ0_9FIRM</name>
<dbReference type="Proteomes" id="UP000216752">
    <property type="component" value="Chromosome"/>
</dbReference>
<dbReference type="EMBL" id="CP155573">
    <property type="protein sequence ID" value="XFO69139.1"/>
    <property type="molecule type" value="Genomic_DNA"/>
</dbReference>
<protein>
    <recommendedName>
        <fullName evidence="3">Alpha/beta hydrolase family protein</fullName>
    </recommendedName>
</protein>
<dbReference type="RefSeq" id="WP_144034039.1">
    <property type="nucleotide sequence ID" value="NZ_CP155573.1"/>
</dbReference>
<sequence length="115" mass="12609">MPDTNIDFPYGIKNMSLSKDELAKAFAKPVIILLGEKDNEPNHKILRHTQLADAQGLNRFDRGNKFFYEAKAKALELGVTFNWNLITVPGVGHDDLGMAAAAAKLIAESSKPSIL</sequence>
<accession>A0ABZ3ITZ0</accession>
<evidence type="ECO:0008006" key="3">
    <source>
        <dbReference type="Google" id="ProtNLM"/>
    </source>
</evidence>
<proteinExistence type="predicted"/>
<organism evidence="1 2">
    <name type="scientific">Sporomusa silvacetica DSM 10669</name>
    <dbReference type="NCBI Taxonomy" id="1123289"/>
    <lineage>
        <taxon>Bacteria</taxon>
        <taxon>Bacillati</taxon>
        <taxon>Bacillota</taxon>
        <taxon>Negativicutes</taxon>
        <taxon>Selenomonadales</taxon>
        <taxon>Sporomusaceae</taxon>
        <taxon>Sporomusa</taxon>
    </lineage>
</organism>
<reference evidence="1" key="1">
    <citation type="submission" date="2024-05" db="EMBL/GenBank/DDBJ databases">
        <title>Isolation and characterization of Sporomusa carbonis sp. nov., a carboxydotrophic hydrogenogen in the genus of Sporomusa isolated from a charcoal burning pile.</title>
        <authorList>
            <person name="Boeer T."/>
            <person name="Rosenbaum F."/>
            <person name="Eysell L."/>
            <person name="Mueller V."/>
            <person name="Daniel R."/>
            <person name="Poehlein A."/>
        </authorList>
    </citation>
    <scope>NUCLEOTIDE SEQUENCE [LARGE SCALE GENOMIC DNA]</scope>
    <source>
        <strain evidence="1">DSM 10669</strain>
    </source>
</reference>